<reference evidence="2 3" key="1">
    <citation type="journal article" date="2013" name="PLoS Genet.">
        <title>The genome and development-dependent transcriptomes of Pyronema confluens: a window into fungal evolution.</title>
        <authorList>
            <person name="Traeger S."/>
            <person name="Altegoer F."/>
            <person name="Freitag M."/>
            <person name="Gabaldon T."/>
            <person name="Kempken F."/>
            <person name="Kumar A."/>
            <person name="Marcet-Houben M."/>
            <person name="Poggeler S."/>
            <person name="Stajich J.E."/>
            <person name="Nowrousian M."/>
        </authorList>
    </citation>
    <scope>NUCLEOTIDE SEQUENCE [LARGE SCALE GENOMIC DNA]</scope>
    <source>
        <strain evidence="3">CBS 100304</strain>
        <tissue evidence="2">Vegetative mycelium</tissue>
    </source>
</reference>
<keyword evidence="3" id="KW-1185">Reference proteome</keyword>
<name>U4KUP7_PYROM</name>
<dbReference type="Proteomes" id="UP000018144">
    <property type="component" value="Unassembled WGS sequence"/>
</dbReference>
<accession>U4KUP7</accession>
<proteinExistence type="predicted"/>
<evidence type="ECO:0000313" key="2">
    <source>
        <dbReference type="EMBL" id="CCX04812.1"/>
    </source>
</evidence>
<sequence length="113" mass="12734">MSGLCNSTFRYICLYITPLHQYHLFPSSPFLCPHKTYQRNSFQDSGQPSFGFSNITTPFILRLPTSSPLGPGLNRIISSTSVGSVVLWFFALTVYLCHHLCTILLGHLDKIPR</sequence>
<keyword evidence="1" id="KW-0812">Transmembrane</keyword>
<dbReference type="EMBL" id="HF935218">
    <property type="protein sequence ID" value="CCX04812.1"/>
    <property type="molecule type" value="Genomic_DNA"/>
</dbReference>
<gene>
    <name evidence="2" type="ORF">PCON_03794</name>
</gene>
<feature type="transmembrane region" description="Helical" evidence="1">
    <location>
        <begin position="85"/>
        <end position="108"/>
    </location>
</feature>
<keyword evidence="1" id="KW-1133">Transmembrane helix</keyword>
<evidence type="ECO:0000256" key="1">
    <source>
        <dbReference type="SAM" id="Phobius"/>
    </source>
</evidence>
<organism evidence="2 3">
    <name type="scientific">Pyronema omphalodes (strain CBS 100304)</name>
    <name type="common">Pyronema confluens</name>
    <dbReference type="NCBI Taxonomy" id="1076935"/>
    <lineage>
        <taxon>Eukaryota</taxon>
        <taxon>Fungi</taxon>
        <taxon>Dikarya</taxon>
        <taxon>Ascomycota</taxon>
        <taxon>Pezizomycotina</taxon>
        <taxon>Pezizomycetes</taxon>
        <taxon>Pezizales</taxon>
        <taxon>Pyronemataceae</taxon>
        <taxon>Pyronema</taxon>
    </lineage>
</organism>
<protein>
    <submittedName>
        <fullName evidence="2">Uncharacterized protein</fullName>
    </submittedName>
</protein>
<keyword evidence="1" id="KW-0472">Membrane</keyword>
<evidence type="ECO:0000313" key="3">
    <source>
        <dbReference type="Proteomes" id="UP000018144"/>
    </source>
</evidence>
<dbReference type="AlphaFoldDB" id="U4KUP7"/>